<dbReference type="EMBL" id="MLAK01000899">
    <property type="protein sequence ID" value="OHT01698.1"/>
    <property type="molecule type" value="Genomic_DNA"/>
</dbReference>
<name>A0A1J4JSG2_9EUKA</name>
<proteinExistence type="predicted"/>
<dbReference type="GeneID" id="94842619"/>
<evidence type="ECO:0000313" key="2">
    <source>
        <dbReference type="EMBL" id="OHT01698.1"/>
    </source>
</evidence>
<accession>A0A1J4JSG2</accession>
<sequence>MTTLKDRVEDLLAQKFAGSVAFLQSAIAKFSHSLQSIKTSYRAVHFALVTAQSIDKPLKQSARTLANTLRDYIYSSLTFCTEYNEYIPKPTTEFQNLFLRSRITEFLSRQDSLSSDIKDIFESSTELCLKMAAKYQGVRPQSMKGNKRLLDQMTFPSFCDIEEDIEDLHTNLQSGKMLLDDLYMMYFKFIDNSSVFLTEKTDPVVELENLTTTMREELDECERLFVRKTSLFKKLYDRLDVDEKQEFARQLATEKPHEEEEEEEEESPDLLSRCVIG</sequence>
<organism evidence="2 3">
    <name type="scientific">Tritrichomonas foetus</name>
    <dbReference type="NCBI Taxonomy" id="1144522"/>
    <lineage>
        <taxon>Eukaryota</taxon>
        <taxon>Metamonada</taxon>
        <taxon>Parabasalia</taxon>
        <taxon>Tritrichomonadida</taxon>
        <taxon>Tritrichomonadidae</taxon>
        <taxon>Tritrichomonas</taxon>
    </lineage>
</organism>
<feature type="region of interest" description="Disordered" evidence="1">
    <location>
        <begin position="250"/>
        <end position="277"/>
    </location>
</feature>
<gene>
    <name evidence="2" type="ORF">TRFO_31396</name>
</gene>
<evidence type="ECO:0000313" key="3">
    <source>
        <dbReference type="Proteomes" id="UP000179807"/>
    </source>
</evidence>
<evidence type="ECO:0000256" key="1">
    <source>
        <dbReference type="SAM" id="MobiDB-lite"/>
    </source>
</evidence>
<feature type="compositionally biased region" description="Acidic residues" evidence="1">
    <location>
        <begin position="259"/>
        <end position="268"/>
    </location>
</feature>
<keyword evidence="3" id="KW-1185">Reference proteome</keyword>
<dbReference type="RefSeq" id="XP_068354834.1">
    <property type="nucleotide sequence ID" value="XM_068507915.1"/>
</dbReference>
<protein>
    <submittedName>
        <fullName evidence="2">Uncharacterized protein</fullName>
    </submittedName>
</protein>
<comment type="caution">
    <text evidence="2">The sequence shown here is derived from an EMBL/GenBank/DDBJ whole genome shotgun (WGS) entry which is preliminary data.</text>
</comment>
<dbReference type="VEuPathDB" id="TrichDB:TRFO_31396"/>
<reference evidence="2" key="1">
    <citation type="submission" date="2016-10" db="EMBL/GenBank/DDBJ databases">
        <authorList>
            <person name="Benchimol M."/>
            <person name="Almeida L.G."/>
            <person name="Vasconcelos A.T."/>
            <person name="Perreira-Neves A."/>
            <person name="Rosa I.A."/>
            <person name="Tasca T."/>
            <person name="Bogo M.R."/>
            <person name="de Souza W."/>
        </authorList>
    </citation>
    <scope>NUCLEOTIDE SEQUENCE [LARGE SCALE GENOMIC DNA]</scope>
    <source>
        <strain evidence="2">K</strain>
    </source>
</reference>
<dbReference type="AlphaFoldDB" id="A0A1J4JSG2"/>
<dbReference type="Proteomes" id="UP000179807">
    <property type="component" value="Unassembled WGS sequence"/>
</dbReference>